<feature type="signal peptide" evidence="1">
    <location>
        <begin position="1"/>
        <end position="23"/>
    </location>
</feature>
<evidence type="ECO:0000313" key="4">
    <source>
        <dbReference type="EMBL" id="TXC68942.1"/>
    </source>
</evidence>
<dbReference type="GO" id="GO:1990351">
    <property type="term" value="C:transporter complex"/>
    <property type="evidence" value="ECO:0007669"/>
    <property type="project" value="TreeGrafter"/>
</dbReference>
<dbReference type="PANTHER" id="PTHR30189:SF1">
    <property type="entry name" value="LPS-ASSEMBLY PROTEIN LPTD"/>
    <property type="match status" value="1"/>
</dbReference>
<dbReference type="HAMAP" id="MF_01411">
    <property type="entry name" value="LPS_assembly_LptD"/>
    <property type="match status" value="1"/>
</dbReference>
<evidence type="ECO:0000259" key="3">
    <source>
        <dbReference type="Pfam" id="PF04453"/>
    </source>
</evidence>
<keyword evidence="1" id="KW-0472">Membrane</keyword>
<dbReference type="Proteomes" id="UP000321129">
    <property type="component" value="Unassembled WGS sequence"/>
</dbReference>
<gene>
    <name evidence="1" type="primary">lptD</name>
    <name evidence="4" type="ORF">FSZ31_08275</name>
</gene>
<dbReference type="GO" id="GO:0015920">
    <property type="term" value="P:lipopolysaccharide transport"/>
    <property type="evidence" value="ECO:0007669"/>
    <property type="project" value="InterPro"/>
</dbReference>
<dbReference type="InterPro" id="IPR007543">
    <property type="entry name" value="LptD_C"/>
</dbReference>
<dbReference type="PANTHER" id="PTHR30189">
    <property type="entry name" value="LPS-ASSEMBLY PROTEIN"/>
    <property type="match status" value="1"/>
</dbReference>
<dbReference type="Gene3D" id="2.60.450.10">
    <property type="entry name" value="Lipopolysaccharide (LPS) transport protein A like domain"/>
    <property type="match status" value="1"/>
</dbReference>
<dbReference type="EMBL" id="VOPY01000002">
    <property type="protein sequence ID" value="TXC68942.1"/>
    <property type="molecule type" value="Genomic_DNA"/>
</dbReference>
<evidence type="ECO:0000256" key="1">
    <source>
        <dbReference type="HAMAP-Rule" id="MF_01411"/>
    </source>
</evidence>
<name>A0A5C6U7S3_9SPHN</name>
<keyword evidence="1" id="KW-0732">Signal</keyword>
<feature type="chain" id="PRO_5023328895" description="LPS-assembly protein LptD" evidence="1">
    <location>
        <begin position="24"/>
        <end position="752"/>
    </location>
</feature>
<dbReference type="GO" id="GO:0043165">
    <property type="term" value="P:Gram-negative-bacterium-type cell outer membrane assembly"/>
    <property type="evidence" value="ECO:0007669"/>
    <property type="project" value="UniProtKB-UniRule"/>
</dbReference>
<dbReference type="RefSeq" id="WP_147122897.1">
    <property type="nucleotide sequence ID" value="NZ_VOPY01000002.1"/>
</dbReference>
<comment type="caution">
    <text evidence="1">Lacks conserved residue(s) required for the propagation of feature annotation.</text>
</comment>
<comment type="similarity">
    <text evidence="1">Belongs to the LptD family.</text>
</comment>
<comment type="subcellular location">
    <subcellularLocation>
        <location evidence="1">Cell outer membrane</location>
    </subcellularLocation>
</comment>
<dbReference type="InterPro" id="IPR050218">
    <property type="entry name" value="LptD"/>
</dbReference>
<evidence type="ECO:0000256" key="2">
    <source>
        <dbReference type="SAM" id="MobiDB-lite"/>
    </source>
</evidence>
<comment type="function">
    <text evidence="1">Involved in the assembly of lipopolysaccharide (LPS) at the surface of the outer membrane.</text>
</comment>
<dbReference type="GO" id="GO:0009279">
    <property type="term" value="C:cell outer membrane"/>
    <property type="evidence" value="ECO:0007669"/>
    <property type="project" value="UniProtKB-SubCell"/>
</dbReference>
<keyword evidence="1" id="KW-0998">Cell outer membrane</keyword>
<reference evidence="4 5" key="1">
    <citation type="submission" date="2019-08" db="EMBL/GenBank/DDBJ databases">
        <title>Sphingorhabdus soil sp. nov., isolated from arctic soil.</title>
        <authorList>
            <person name="Liu Y."/>
        </authorList>
    </citation>
    <scope>NUCLEOTIDE SEQUENCE [LARGE SCALE GENOMIC DNA]</scope>
    <source>
        <strain evidence="4 5">D-2Q-5-6</strain>
    </source>
</reference>
<dbReference type="OrthoDB" id="9760225at2"/>
<organism evidence="4 5">
    <name type="scientific">Flavisphingopyxis soli</name>
    <dbReference type="NCBI Taxonomy" id="2601267"/>
    <lineage>
        <taxon>Bacteria</taxon>
        <taxon>Pseudomonadati</taxon>
        <taxon>Pseudomonadota</taxon>
        <taxon>Alphaproteobacteria</taxon>
        <taxon>Sphingomonadales</taxon>
        <taxon>Sphingopyxidaceae</taxon>
        <taxon>Flavisphingopyxis</taxon>
    </lineage>
</organism>
<proteinExistence type="inferred from homology"/>
<dbReference type="InterPro" id="IPR020889">
    <property type="entry name" value="LipoPS_assembly_LptD"/>
</dbReference>
<protein>
    <recommendedName>
        <fullName evidence="1">LPS-assembly protein LptD</fullName>
    </recommendedName>
</protein>
<feature type="region of interest" description="Disordered" evidence="2">
    <location>
        <begin position="32"/>
        <end position="51"/>
    </location>
</feature>
<dbReference type="Pfam" id="PF04453">
    <property type="entry name" value="LptD"/>
    <property type="match status" value="1"/>
</dbReference>
<accession>A0A5C6U7S3</accession>
<comment type="caution">
    <text evidence="4">The sequence shown here is derived from an EMBL/GenBank/DDBJ whole genome shotgun (WGS) entry which is preliminary data.</text>
</comment>
<dbReference type="AlphaFoldDB" id="A0A5C6U7S3"/>
<comment type="subunit">
    <text evidence="1">Component of the lipopolysaccharide transport and assembly complex.</text>
</comment>
<sequence length="752" mass="83188" precursor="true">MPVRTVSLLSAASVLALSQPALGQDLSRPDEAELPATQATADPSPPAPDAAQEETISFNAGQLDYDSGADRVTATDEVYLAREGYRLRADSVSWDRKSGEIVADGNVAITSPAGDTAYGDRITLTDSLRDGMVENLLVVFEQGGRIAANSGQRFANGDMVFNRAAYTGCPVTDADGCPKQPSWQIKATRVRYDKAHDRLRYDGARVELFGLPLIPLPFLSNSIGNEGKSGLLVPSIGIDRVNGAELSVPYYFRLAPNRDATVTPYLYTNANPMLGVEYRALNALGAYRARGYVTYGQRIPLTGLTPSTQRDLRGYAEASGRFQIDPQWSVSASLRAASDRTFLRRYDISRDDRLRSTINVERVAASSYFSLAGWAVQTLRLGDSQGRQPIALPIVDYRKRLADPLLGGLIELQANSLSILRTDGQDTQRAFASAQWNLRRLTTMGQLVTITGLARGDVYHSDQNLLTPVIDYRGQPGWQTRGIATAALDVQWPFVGSLYGGVQRITPRVQIVATPPVRNIEIPNEDSRAFDLEDTNIFSLNRFPGYDRYEENARVTYGVEWAFDRPSLSINAMIAQSYRLDNSPVLFPDGTGLSDRFSDVVGRLRAAYGDKLRLTYRFRLDKDNLAVRRNEVDLTIGSRRTYATVGYLRLNRDISQFAEDLADREELRAGARVAFARYWSVFGSAIVDLTGPRDDPASLSDGYAPVRHRIGIAYEDDCVTFGLTWRRDYENIGDAQRGNSFLLRLAFRNLGV</sequence>
<keyword evidence="5" id="KW-1185">Reference proteome</keyword>
<evidence type="ECO:0000313" key="5">
    <source>
        <dbReference type="Proteomes" id="UP000321129"/>
    </source>
</evidence>
<feature type="domain" description="LptD C-terminal" evidence="3">
    <location>
        <begin position="313"/>
        <end position="679"/>
    </location>
</feature>